<name>A0A6N7XNL3_9ACTN</name>
<evidence type="ECO:0000313" key="4">
    <source>
        <dbReference type="Proteomes" id="UP000469325"/>
    </source>
</evidence>
<accession>A0A6N7XNL3</accession>
<feature type="transmembrane region" description="Helical" evidence="2">
    <location>
        <begin position="125"/>
        <end position="143"/>
    </location>
</feature>
<keyword evidence="4" id="KW-1185">Reference proteome</keyword>
<dbReference type="Proteomes" id="UP000469325">
    <property type="component" value="Unassembled WGS sequence"/>
</dbReference>
<feature type="region of interest" description="Disordered" evidence="1">
    <location>
        <begin position="216"/>
        <end position="238"/>
    </location>
</feature>
<proteinExistence type="predicted"/>
<dbReference type="EMBL" id="VUNC01000001">
    <property type="protein sequence ID" value="MST71675.1"/>
    <property type="molecule type" value="Genomic_DNA"/>
</dbReference>
<comment type="caution">
    <text evidence="3">The sequence shown here is derived from an EMBL/GenBank/DDBJ whole genome shotgun (WGS) entry which is preliminary data.</text>
</comment>
<feature type="compositionally biased region" description="Basic and acidic residues" evidence="1">
    <location>
        <begin position="1"/>
        <end position="14"/>
    </location>
</feature>
<dbReference type="AlphaFoldDB" id="A0A6N7XNL3"/>
<evidence type="ECO:0000313" key="3">
    <source>
        <dbReference type="EMBL" id="MST71675.1"/>
    </source>
</evidence>
<evidence type="ECO:0008006" key="5">
    <source>
        <dbReference type="Google" id="ProtNLM"/>
    </source>
</evidence>
<gene>
    <name evidence="3" type="ORF">FYJ68_00865</name>
</gene>
<keyword evidence="2" id="KW-0472">Membrane</keyword>
<organism evidence="3 4">
    <name type="scientific">Olsenella porci</name>
    <dbReference type="NCBI Taxonomy" id="2652279"/>
    <lineage>
        <taxon>Bacteria</taxon>
        <taxon>Bacillati</taxon>
        <taxon>Actinomycetota</taxon>
        <taxon>Coriobacteriia</taxon>
        <taxon>Coriobacteriales</taxon>
        <taxon>Atopobiaceae</taxon>
        <taxon>Olsenella</taxon>
    </lineage>
</organism>
<dbReference type="RefSeq" id="WP_154433439.1">
    <property type="nucleotide sequence ID" value="NZ_VUNC01000001.1"/>
</dbReference>
<evidence type="ECO:0000256" key="2">
    <source>
        <dbReference type="SAM" id="Phobius"/>
    </source>
</evidence>
<evidence type="ECO:0000256" key="1">
    <source>
        <dbReference type="SAM" id="MobiDB-lite"/>
    </source>
</evidence>
<feature type="compositionally biased region" description="Basic residues" evidence="1">
    <location>
        <begin position="226"/>
        <end position="238"/>
    </location>
</feature>
<feature type="region of interest" description="Disordered" evidence="1">
    <location>
        <begin position="1"/>
        <end position="103"/>
    </location>
</feature>
<keyword evidence="2" id="KW-0812">Transmembrane</keyword>
<feature type="compositionally biased region" description="Basic and acidic residues" evidence="1">
    <location>
        <begin position="216"/>
        <end position="225"/>
    </location>
</feature>
<feature type="transmembrane region" description="Helical" evidence="2">
    <location>
        <begin position="155"/>
        <end position="177"/>
    </location>
</feature>
<protein>
    <recommendedName>
        <fullName evidence="5">APC family permease</fullName>
    </recommendedName>
</protein>
<keyword evidence="2" id="KW-1133">Transmembrane helix</keyword>
<sequence length="238" mass="26587">MSLRDTIRGAREEAEQANSEAPEPKTAQQKAVEKIMSSDEPKAGFSKRSVSRARPAREAAAGVRVVKSSEVAAGKMTSTGKREEEMTKEEKKQAREARRDSEDRRAAASRIILSSKPGYKSGQRMWWILLGVGMACTLLSFALSNIYSADQATGLAGLIMLILIILAYGCIIVAFIYDWRNVRPLRKAADREVASLSEKRVMQIIEEDYKAAQREEAARAEAKEARKAKRAHRHEQHR</sequence>
<feature type="compositionally biased region" description="Basic and acidic residues" evidence="1">
    <location>
        <begin position="80"/>
        <end position="103"/>
    </location>
</feature>
<reference evidence="3 4" key="1">
    <citation type="submission" date="2019-08" db="EMBL/GenBank/DDBJ databases">
        <title>In-depth cultivation of the pig gut microbiome towards novel bacterial diversity and tailored functional studies.</title>
        <authorList>
            <person name="Wylensek D."/>
            <person name="Hitch T.C.A."/>
            <person name="Clavel T."/>
        </authorList>
    </citation>
    <scope>NUCLEOTIDE SEQUENCE [LARGE SCALE GENOMIC DNA]</scope>
    <source>
        <strain evidence="3 4">CA-Schmier-601-WT-1</strain>
    </source>
</reference>
<feature type="compositionally biased region" description="Basic and acidic residues" evidence="1">
    <location>
        <begin position="31"/>
        <end position="42"/>
    </location>
</feature>